<reference evidence="2 3" key="1">
    <citation type="submission" date="2021-01" db="EMBL/GenBank/DDBJ databases">
        <title>Whole genome shotgun sequence of Cellulomonas phragmiteti NBRC 110785.</title>
        <authorList>
            <person name="Komaki H."/>
            <person name="Tamura T."/>
        </authorList>
    </citation>
    <scope>NUCLEOTIDE SEQUENCE [LARGE SCALE GENOMIC DNA]</scope>
    <source>
        <strain evidence="2 3">NBRC 110785</strain>
    </source>
</reference>
<feature type="compositionally biased region" description="Basic and acidic residues" evidence="1">
    <location>
        <begin position="1"/>
        <end position="11"/>
    </location>
</feature>
<gene>
    <name evidence="2" type="ORF">Cph01nite_00690</name>
</gene>
<evidence type="ECO:0000256" key="1">
    <source>
        <dbReference type="SAM" id="MobiDB-lite"/>
    </source>
</evidence>
<comment type="caution">
    <text evidence="2">The sequence shown here is derived from an EMBL/GenBank/DDBJ whole genome shotgun (WGS) entry which is preliminary data.</text>
</comment>
<proteinExistence type="predicted"/>
<dbReference type="RefSeq" id="WP_203670376.1">
    <property type="nucleotide sequence ID" value="NZ_BONP01000001.1"/>
</dbReference>
<sequence>MDERNVPDDSGQRAPQDPPGAGGDPPEDGEPVVVLGVDAAQHAQELLAEHVPLTLLADLLSPTGETSAELLDEEGLPEEEWWRPPVDPEAPGA</sequence>
<protein>
    <submittedName>
        <fullName evidence="2">Uncharacterized protein</fullName>
    </submittedName>
</protein>
<feature type="region of interest" description="Disordered" evidence="1">
    <location>
        <begin position="1"/>
        <end position="31"/>
    </location>
</feature>
<feature type="region of interest" description="Disordered" evidence="1">
    <location>
        <begin position="66"/>
        <end position="93"/>
    </location>
</feature>
<feature type="compositionally biased region" description="Acidic residues" evidence="1">
    <location>
        <begin position="70"/>
        <end position="79"/>
    </location>
</feature>
<evidence type="ECO:0000313" key="3">
    <source>
        <dbReference type="Proteomes" id="UP000614741"/>
    </source>
</evidence>
<dbReference type="Proteomes" id="UP000614741">
    <property type="component" value="Unassembled WGS sequence"/>
</dbReference>
<accession>A0ABQ4DG39</accession>
<name>A0ABQ4DG39_9CELL</name>
<keyword evidence="3" id="KW-1185">Reference proteome</keyword>
<dbReference type="EMBL" id="BONP01000001">
    <property type="protein sequence ID" value="GIG38307.1"/>
    <property type="molecule type" value="Genomic_DNA"/>
</dbReference>
<organism evidence="2 3">
    <name type="scientific">Cellulomonas phragmiteti</name>
    <dbReference type="NCBI Taxonomy" id="478780"/>
    <lineage>
        <taxon>Bacteria</taxon>
        <taxon>Bacillati</taxon>
        <taxon>Actinomycetota</taxon>
        <taxon>Actinomycetes</taxon>
        <taxon>Micrococcales</taxon>
        <taxon>Cellulomonadaceae</taxon>
        <taxon>Cellulomonas</taxon>
    </lineage>
</organism>
<evidence type="ECO:0000313" key="2">
    <source>
        <dbReference type="EMBL" id="GIG38307.1"/>
    </source>
</evidence>